<gene>
    <name evidence="1" type="ORF">ALC62_06839</name>
</gene>
<reference evidence="1 2" key="1">
    <citation type="submission" date="2016-03" db="EMBL/GenBank/DDBJ databases">
        <title>Cyphomyrmex costatus WGS genome.</title>
        <authorList>
            <person name="Nygaard S."/>
            <person name="Hu H."/>
            <person name="Boomsma J."/>
            <person name="Zhang G."/>
        </authorList>
    </citation>
    <scope>NUCLEOTIDE SEQUENCE [LARGE SCALE GENOMIC DNA]</scope>
    <source>
        <strain evidence="1">MS0001</strain>
        <tissue evidence="1">Whole body</tissue>
    </source>
</reference>
<protein>
    <submittedName>
        <fullName evidence="1">Uncharacterized protein</fullName>
    </submittedName>
</protein>
<name>A0A151IIE6_9HYME</name>
<accession>A0A151IIE6</accession>
<dbReference type="AlphaFoldDB" id="A0A151IIE6"/>
<dbReference type="EMBL" id="KQ977487">
    <property type="protein sequence ID" value="KYN02345.1"/>
    <property type="molecule type" value="Genomic_DNA"/>
</dbReference>
<sequence>MAASVEEICLIDAEMNKEYIILLNGLDAEKARTDVNFATQLLEKAKRDAAVQSIESNTLLVTNNGNIIIT</sequence>
<evidence type="ECO:0000313" key="1">
    <source>
        <dbReference type="EMBL" id="KYN02345.1"/>
    </source>
</evidence>
<dbReference type="Proteomes" id="UP000078542">
    <property type="component" value="Unassembled WGS sequence"/>
</dbReference>
<organism evidence="1 2">
    <name type="scientific">Cyphomyrmex costatus</name>
    <dbReference type="NCBI Taxonomy" id="456900"/>
    <lineage>
        <taxon>Eukaryota</taxon>
        <taxon>Metazoa</taxon>
        <taxon>Ecdysozoa</taxon>
        <taxon>Arthropoda</taxon>
        <taxon>Hexapoda</taxon>
        <taxon>Insecta</taxon>
        <taxon>Pterygota</taxon>
        <taxon>Neoptera</taxon>
        <taxon>Endopterygota</taxon>
        <taxon>Hymenoptera</taxon>
        <taxon>Apocrita</taxon>
        <taxon>Aculeata</taxon>
        <taxon>Formicoidea</taxon>
        <taxon>Formicidae</taxon>
        <taxon>Myrmicinae</taxon>
        <taxon>Cyphomyrmex</taxon>
    </lineage>
</organism>
<proteinExistence type="predicted"/>
<keyword evidence="2" id="KW-1185">Reference proteome</keyword>
<evidence type="ECO:0000313" key="2">
    <source>
        <dbReference type="Proteomes" id="UP000078542"/>
    </source>
</evidence>